<dbReference type="InterPro" id="IPR000467">
    <property type="entry name" value="G_patch_dom"/>
</dbReference>
<feature type="compositionally biased region" description="Basic and acidic residues" evidence="8">
    <location>
        <begin position="1"/>
        <end position="15"/>
    </location>
</feature>
<feature type="region of interest" description="Disordered" evidence="8">
    <location>
        <begin position="1"/>
        <end position="126"/>
    </location>
</feature>
<accession>A0A9D4TK79</accession>
<feature type="compositionally biased region" description="Low complexity" evidence="8">
    <location>
        <begin position="93"/>
        <end position="119"/>
    </location>
</feature>
<dbReference type="Proteomes" id="UP001055712">
    <property type="component" value="Unassembled WGS sequence"/>
</dbReference>
<dbReference type="Pfam" id="PF07842">
    <property type="entry name" value="GCFC"/>
    <property type="match status" value="1"/>
</dbReference>
<evidence type="ECO:0000313" key="11">
    <source>
        <dbReference type="Proteomes" id="UP001055712"/>
    </source>
</evidence>
<dbReference type="Pfam" id="PF01585">
    <property type="entry name" value="G-patch"/>
    <property type="match status" value="1"/>
</dbReference>
<reference evidence="10" key="1">
    <citation type="journal article" date="2019" name="Plant J.">
        <title>Chlorella vulgaris genome assembly and annotation reveals the molecular basis for metabolic acclimation to high light conditions.</title>
        <authorList>
            <person name="Cecchin M."/>
            <person name="Marcolungo L."/>
            <person name="Rossato M."/>
            <person name="Girolomoni L."/>
            <person name="Cosentino E."/>
            <person name="Cuine S."/>
            <person name="Li-Beisson Y."/>
            <person name="Delledonne M."/>
            <person name="Ballottari M."/>
        </authorList>
    </citation>
    <scope>NUCLEOTIDE SEQUENCE</scope>
    <source>
        <strain evidence="10">211/11P</strain>
    </source>
</reference>
<name>A0A9D4TK79_CHLVU</name>
<dbReference type="PANTHER" id="PTHR23329">
    <property type="entry name" value="TUFTELIN-INTERACTING PROTEIN 11-RELATED"/>
    <property type="match status" value="1"/>
</dbReference>
<keyword evidence="11" id="KW-1185">Reference proteome</keyword>
<dbReference type="GO" id="GO:0000390">
    <property type="term" value="P:spliceosomal complex disassembly"/>
    <property type="evidence" value="ECO:0007669"/>
    <property type="project" value="InterPro"/>
</dbReference>
<protein>
    <recommendedName>
        <fullName evidence="9">G-patch domain-containing protein</fullName>
    </recommendedName>
</protein>
<dbReference type="InterPro" id="IPR022783">
    <property type="entry name" value="GCFC_dom"/>
</dbReference>
<proteinExistence type="inferred from homology"/>
<evidence type="ECO:0000256" key="6">
    <source>
        <dbReference type="ARBA" id="ARBA00023242"/>
    </source>
</evidence>
<dbReference type="EMBL" id="SIDB01000009">
    <property type="protein sequence ID" value="KAI3428001.1"/>
    <property type="molecule type" value="Genomic_DNA"/>
</dbReference>
<keyword evidence="3" id="KW-0507">mRNA processing</keyword>
<evidence type="ECO:0000256" key="3">
    <source>
        <dbReference type="ARBA" id="ARBA00022664"/>
    </source>
</evidence>
<reference evidence="10" key="2">
    <citation type="submission" date="2020-11" db="EMBL/GenBank/DDBJ databases">
        <authorList>
            <person name="Cecchin M."/>
            <person name="Marcolungo L."/>
            <person name="Rossato M."/>
            <person name="Girolomoni L."/>
            <person name="Cosentino E."/>
            <person name="Cuine S."/>
            <person name="Li-Beisson Y."/>
            <person name="Delledonne M."/>
            <person name="Ballottari M."/>
        </authorList>
    </citation>
    <scope>NUCLEOTIDE SEQUENCE</scope>
    <source>
        <strain evidence="10">211/11P</strain>
        <tissue evidence="10">Whole cell</tissue>
    </source>
</reference>
<dbReference type="InterPro" id="IPR022159">
    <property type="entry name" value="STIP/TFIP11_N"/>
</dbReference>
<keyword evidence="4" id="KW-0747">Spliceosome</keyword>
<evidence type="ECO:0000256" key="8">
    <source>
        <dbReference type="SAM" id="MobiDB-lite"/>
    </source>
</evidence>
<evidence type="ECO:0000313" key="10">
    <source>
        <dbReference type="EMBL" id="KAI3428001.1"/>
    </source>
</evidence>
<keyword evidence="6" id="KW-0539">Nucleus</keyword>
<dbReference type="AlphaFoldDB" id="A0A9D4TK79"/>
<dbReference type="OrthoDB" id="4822at2759"/>
<dbReference type="SMART" id="SM00443">
    <property type="entry name" value="G_patch"/>
    <property type="match status" value="1"/>
</dbReference>
<evidence type="ECO:0000256" key="7">
    <source>
        <dbReference type="SAM" id="Coils"/>
    </source>
</evidence>
<evidence type="ECO:0000256" key="4">
    <source>
        <dbReference type="ARBA" id="ARBA00022728"/>
    </source>
</evidence>
<dbReference type="Pfam" id="PF12457">
    <property type="entry name" value="TIP_N"/>
    <property type="match status" value="1"/>
</dbReference>
<feature type="compositionally biased region" description="Pro residues" evidence="8">
    <location>
        <begin position="830"/>
        <end position="843"/>
    </location>
</feature>
<dbReference type="PANTHER" id="PTHR23329:SF1">
    <property type="entry name" value="TUFTELIN-INTERACTING PROTEIN 11"/>
    <property type="match status" value="1"/>
</dbReference>
<comment type="caution">
    <text evidence="10">The sequence shown here is derived from an EMBL/GenBank/DDBJ whole genome shotgun (WGS) entry which is preliminary data.</text>
</comment>
<comment type="subcellular location">
    <subcellularLocation>
        <location evidence="1">Nucleus</location>
    </subcellularLocation>
</comment>
<dbReference type="GO" id="GO:0003676">
    <property type="term" value="F:nucleic acid binding"/>
    <property type="evidence" value="ECO:0007669"/>
    <property type="project" value="InterPro"/>
</dbReference>
<gene>
    <name evidence="10" type="ORF">D9Q98_006387</name>
</gene>
<sequence length="944" mass="102082">MAHLDEDQHHERLDMDNDFEGGEFIGGEFFHRGQRKRKPQTAEDRLYGIFAEDSDDERDGKRRGGLGGGGKRADYSKPVSFVGGGVVQHGPQEGEQAQHAQQGQQEQQAAAANGQHRPGLGAGGGGLGFAPASSGAGVGAGAAAGGLGFGPANAPAGNQSGIGFSAAGGGGGIGFAAAGSAGGGGGLGFAAAGGTGGGLGFAAAGGGGAELKFARGHATLQQEEEEEEEEVLLPTAFGRRIQQAAEQRRKQGEQAVRVERAKTKAAMGPKDVGQFEAHTRGIGAKLLSKMGWQEGEGLGRDKRGIAKPLEAKLRPKGMGMGFGDYTEHKLVPEGKAAEEAAAAAKDKEPETVDVKREAKMWKRKNADQRVKRSFKTADEVLKESESRPVAAERQTIIDMRGPQARLVTNLEHLNVEEDRGDGGTVPMPELQHNMRLLVDIAENDIQKLDAKIRHEKDTAVILGKEQARLEEEAAAAAAAAERLEGVLAAVARAHSEAGLELGDLAEVYRTLRGQYREEYVMYNLAAAALAQVLPRMAQLLQLWSPLQDPGLPLAQFAAWRPLLESEGARQGSVLGGGGLELAGGGDAYMRLVAELVLPPLRKDLANSWDPRDAAQLERFVEAWEPLLPAAALQYIMESLVLPQLRLAVQAWDPLRDTVALHTWVHPWLPFLGLPMAELWPVIRFKFASALQAWHPSDQSAHVILAPWHKVFERKDWEQLLGRSIVPKLAFALQELVINPLHQELEPFQWVLSWQDVMPLSQMAALFEQYFFPKWHAVLRHWLANNPNYDEVTRWYLGWKSLFPQDLLHQERVRAQMSAALNMMNSAADGGPPPSSWSAPPPDGPAAAAPPAAALPMHYDASDLTLRQLVEQYAEEAGVTFLPKPGRTYEGLQMYGFGLVSCVVDNAKSSVQAQMGDLGWTTVSLEQLQQEHERRLAAKQKGGRK</sequence>
<feature type="region of interest" description="Disordered" evidence="8">
    <location>
        <begin position="823"/>
        <end position="850"/>
    </location>
</feature>
<feature type="coiled-coil region" evidence="7">
    <location>
        <begin position="438"/>
        <end position="486"/>
    </location>
</feature>
<dbReference type="InterPro" id="IPR045211">
    <property type="entry name" value="TFP11/STIP/Ntr1"/>
</dbReference>
<feature type="domain" description="G-patch" evidence="9">
    <location>
        <begin position="279"/>
        <end position="325"/>
    </location>
</feature>
<evidence type="ECO:0000256" key="2">
    <source>
        <dbReference type="ARBA" id="ARBA00010900"/>
    </source>
</evidence>
<keyword evidence="5" id="KW-0508">mRNA splicing</keyword>
<keyword evidence="7" id="KW-0175">Coiled coil</keyword>
<comment type="similarity">
    <text evidence="2">Belongs to the TFP11/STIP family.</text>
</comment>
<dbReference type="PROSITE" id="PS50174">
    <property type="entry name" value="G_PATCH"/>
    <property type="match status" value="1"/>
</dbReference>
<evidence type="ECO:0000256" key="1">
    <source>
        <dbReference type="ARBA" id="ARBA00004123"/>
    </source>
</evidence>
<evidence type="ECO:0000256" key="5">
    <source>
        <dbReference type="ARBA" id="ARBA00023187"/>
    </source>
</evidence>
<organism evidence="10 11">
    <name type="scientific">Chlorella vulgaris</name>
    <name type="common">Green alga</name>
    <dbReference type="NCBI Taxonomy" id="3077"/>
    <lineage>
        <taxon>Eukaryota</taxon>
        <taxon>Viridiplantae</taxon>
        <taxon>Chlorophyta</taxon>
        <taxon>core chlorophytes</taxon>
        <taxon>Trebouxiophyceae</taxon>
        <taxon>Chlorellales</taxon>
        <taxon>Chlorellaceae</taxon>
        <taxon>Chlorella clade</taxon>
        <taxon>Chlorella</taxon>
    </lineage>
</organism>
<evidence type="ECO:0000259" key="9">
    <source>
        <dbReference type="PROSITE" id="PS50174"/>
    </source>
</evidence>
<dbReference type="GO" id="GO:0071008">
    <property type="term" value="C:U2-type post-mRNA release spliceosomal complex"/>
    <property type="evidence" value="ECO:0007669"/>
    <property type="project" value="TreeGrafter"/>
</dbReference>